<sequence length="60" mass="6597">MRRALPFTLTVRVRPGRGGRCSQADWPWRRGNADAATPQLRLALPHTTGRPGLLPPLPSV</sequence>
<evidence type="ECO:0000313" key="2">
    <source>
        <dbReference type="Proteomes" id="UP000572635"/>
    </source>
</evidence>
<proteinExistence type="predicted"/>
<keyword evidence="2" id="KW-1185">Reference proteome</keyword>
<protein>
    <submittedName>
        <fullName evidence="1">Uncharacterized protein</fullName>
    </submittedName>
</protein>
<name>A0A7W8QT29_9ACTN</name>
<reference evidence="1 2" key="1">
    <citation type="submission" date="2020-08" db="EMBL/GenBank/DDBJ databases">
        <title>Sequencing the genomes of 1000 actinobacteria strains.</title>
        <authorList>
            <person name="Klenk H.-P."/>
        </authorList>
    </citation>
    <scope>NUCLEOTIDE SEQUENCE [LARGE SCALE GENOMIC DNA]</scope>
    <source>
        <strain evidence="1 2">DSM 44551</strain>
    </source>
</reference>
<comment type="caution">
    <text evidence="1">The sequence shown here is derived from an EMBL/GenBank/DDBJ whole genome shotgun (WGS) entry which is preliminary data.</text>
</comment>
<evidence type="ECO:0000313" key="1">
    <source>
        <dbReference type="EMBL" id="MBB5436070.1"/>
    </source>
</evidence>
<dbReference type="Proteomes" id="UP000572635">
    <property type="component" value="Unassembled WGS sequence"/>
</dbReference>
<gene>
    <name evidence="1" type="ORF">HDA36_006218</name>
</gene>
<accession>A0A7W8QT29</accession>
<organism evidence="1 2">
    <name type="scientific">Nocardiopsis composta</name>
    <dbReference type="NCBI Taxonomy" id="157465"/>
    <lineage>
        <taxon>Bacteria</taxon>
        <taxon>Bacillati</taxon>
        <taxon>Actinomycetota</taxon>
        <taxon>Actinomycetes</taxon>
        <taxon>Streptosporangiales</taxon>
        <taxon>Nocardiopsidaceae</taxon>
        <taxon>Nocardiopsis</taxon>
    </lineage>
</organism>
<dbReference type="EMBL" id="JACHDB010000002">
    <property type="protein sequence ID" value="MBB5436070.1"/>
    <property type="molecule type" value="Genomic_DNA"/>
</dbReference>
<dbReference type="AlphaFoldDB" id="A0A7W8QT29"/>